<evidence type="ECO:0000313" key="2">
    <source>
        <dbReference type="Proteomes" id="UP000567179"/>
    </source>
</evidence>
<dbReference type="InterPro" id="IPR032675">
    <property type="entry name" value="LRR_dom_sf"/>
</dbReference>
<organism evidence="1 2">
    <name type="scientific">Psilocybe cf. subviscida</name>
    <dbReference type="NCBI Taxonomy" id="2480587"/>
    <lineage>
        <taxon>Eukaryota</taxon>
        <taxon>Fungi</taxon>
        <taxon>Dikarya</taxon>
        <taxon>Basidiomycota</taxon>
        <taxon>Agaricomycotina</taxon>
        <taxon>Agaricomycetes</taxon>
        <taxon>Agaricomycetidae</taxon>
        <taxon>Agaricales</taxon>
        <taxon>Agaricineae</taxon>
        <taxon>Strophariaceae</taxon>
        <taxon>Psilocybe</taxon>
    </lineage>
</organism>
<evidence type="ECO:0008006" key="3">
    <source>
        <dbReference type="Google" id="ProtNLM"/>
    </source>
</evidence>
<protein>
    <recommendedName>
        <fullName evidence="3">F-box domain-containing protein</fullName>
    </recommendedName>
</protein>
<accession>A0A8H5BSB0</accession>
<gene>
    <name evidence="1" type="ORF">D9619_013290</name>
</gene>
<evidence type="ECO:0000313" key="1">
    <source>
        <dbReference type="EMBL" id="KAF5328428.1"/>
    </source>
</evidence>
<dbReference type="EMBL" id="JAACJJ010000004">
    <property type="protein sequence ID" value="KAF5328428.1"/>
    <property type="molecule type" value="Genomic_DNA"/>
</dbReference>
<dbReference type="Proteomes" id="UP000567179">
    <property type="component" value="Unassembled WGS sequence"/>
</dbReference>
<dbReference type="Gene3D" id="3.80.10.10">
    <property type="entry name" value="Ribonuclease Inhibitor"/>
    <property type="match status" value="1"/>
</dbReference>
<dbReference type="OrthoDB" id="2522477at2759"/>
<keyword evidence="2" id="KW-1185">Reference proteome</keyword>
<comment type="caution">
    <text evidence="1">The sequence shown here is derived from an EMBL/GenBank/DDBJ whole genome shotgun (WGS) entry which is preliminary data.</text>
</comment>
<sequence length="368" mass="40910">MSVELPKDLLRPIIEQIEHPATLCTLSLCCTEFRDEAQRFLFREPTSACTPMHIHHKFLDAIIASPDRLALWVRSYTQHLPSVCPHMDAGTSLIVFGIFAALQEKSAFGLGIMTNLKRLDYASIYNSSPAATILRGCTFQLEVLHWGCPFDEEELFQHFLPTQPGLKHLSLPAIVETKAQLSPPPPSVCPNLESLYVGPKAAVALLQGRMVKRLRVDAAILFIPRMPEVARELSRIKCYVHPDAETALVVGDSCPNLTHLEVGLQPFVWAKNDPTGDVMTTLVTLRLLPHITVLVFSQDAGIDRPFLDESQRRRVAWIAFGISRSLLHVDISADGDSYTRYFPAANREVSSQIDGLSASVIQSWHIAA</sequence>
<name>A0A8H5BSB0_9AGAR</name>
<reference evidence="1 2" key="1">
    <citation type="journal article" date="2020" name="ISME J.">
        <title>Uncovering the hidden diversity of litter-decomposition mechanisms in mushroom-forming fungi.</title>
        <authorList>
            <person name="Floudas D."/>
            <person name="Bentzer J."/>
            <person name="Ahren D."/>
            <person name="Johansson T."/>
            <person name="Persson P."/>
            <person name="Tunlid A."/>
        </authorList>
    </citation>
    <scope>NUCLEOTIDE SEQUENCE [LARGE SCALE GENOMIC DNA]</scope>
    <source>
        <strain evidence="1 2">CBS 101986</strain>
    </source>
</reference>
<proteinExistence type="predicted"/>
<dbReference type="AlphaFoldDB" id="A0A8H5BSB0"/>